<evidence type="ECO:0000313" key="1">
    <source>
        <dbReference type="EMBL" id="KAJ3979276.1"/>
    </source>
</evidence>
<organism evidence="1 2">
    <name type="scientific">Lentinula detonsa</name>
    <dbReference type="NCBI Taxonomy" id="2804962"/>
    <lineage>
        <taxon>Eukaryota</taxon>
        <taxon>Fungi</taxon>
        <taxon>Dikarya</taxon>
        <taxon>Basidiomycota</taxon>
        <taxon>Agaricomycotina</taxon>
        <taxon>Agaricomycetes</taxon>
        <taxon>Agaricomycetidae</taxon>
        <taxon>Agaricales</taxon>
        <taxon>Marasmiineae</taxon>
        <taxon>Omphalotaceae</taxon>
        <taxon>Lentinula</taxon>
    </lineage>
</organism>
<feature type="non-terminal residue" evidence="1">
    <location>
        <position position="1"/>
    </location>
</feature>
<gene>
    <name evidence="1" type="ORF">F5890DRAFT_1421601</name>
</gene>
<dbReference type="Proteomes" id="UP001163850">
    <property type="component" value="Unassembled WGS sequence"/>
</dbReference>
<dbReference type="EMBL" id="MU802406">
    <property type="protein sequence ID" value="KAJ3979276.1"/>
    <property type="molecule type" value="Genomic_DNA"/>
</dbReference>
<sequence>RLMKQCETFLLQRQMIAEGSPFFCTTPHPQAAVYLVAWIMHSCDSMNLDGSPINTNVEQSTYTHAQKMRAAATFGFGRIHSLGMQAWHQSEISGQMLGNPCYDHASSGMTPASLLSSRNPSPKLSLLRCFVSSHRIFASSHLRIIRSSYPLSII</sequence>
<name>A0AA38PQ55_9AGAR</name>
<evidence type="ECO:0000313" key="2">
    <source>
        <dbReference type="Proteomes" id="UP001163850"/>
    </source>
</evidence>
<protein>
    <submittedName>
        <fullName evidence="1">Uncharacterized protein</fullName>
    </submittedName>
</protein>
<comment type="caution">
    <text evidence="1">The sequence shown here is derived from an EMBL/GenBank/DDBJ whole genome shotgun (WGS) entry which is preliminary data.</text>
</comment>
<reference evidence="1" key="1">
    <citation type="submission" date="2022-08" db="EMBL/GenBank/DDBJ databases">
        <authorList>
            <consortium name="DOE Joint Genome Institute"/>
            <person name="Min B."/>
            <person name="Riley R."/>
            <person name="Sierra-Patev S."/>
            <person name="Naranjo-Ortiz M."/>
            <person name="Looney B."/>
            <person name="Konkel Z."/>
            <person name="Slot J.C."/>
            <person name="Sakamoto Y."/>
            <person name="Steenwyk J.L."/>
            <person name="Rokas A."/>
            <person name="Carro J."/>
            <person name="Camarero S."/>
            <person name="Ferreira P."/>
            <person name="Molpeceres G."/>
            <person name="Ruiz-Duenas F.J."/>
            <person name="Serrano A."/>
            <person name="Henrissat B."/>
            <person name="Drula E."/>
            <person name="Hughes K.W."/>
            <person name="Mata J.L."/>
            <person name="Ishikawa N.K."/>
            <person name="Vargas-Isla R."/>
            <person name="Ushijima S."/>
            <person name="Smith C.A."/>
            <person name="Ahrendt S."/>
            <person name="Andreopoulos W."/>
            <person name="He G."/>
            <person name="Labutti K."/>
            <person name="Lipzen A."/>
            <person name="Ng V."/>
            <person name="Sandor L."/>
            <person name="Barry K."/>
            <person name="Martinez A.T."/>
            <person name="Xiao Y."/>
            <person name="Gibbons J.G."/>
            <person name="Terashima K."/>
            <person name="Hibbett D.S."/>
            <person name="Grigoriev I.V."/>
        </authorList>
    </citation>
    <scope>NUCLEOTIDE SEQUENCE</scope>
    <source>
        <strain evidence="1">TFB7829</strain>
    </source>
</reference>
<dbReference type="AlphaFoldDB" id="A0AA38PQ55"/>
<accession>A0AA38PQ55</accession>
<proteinExistence type="predicted"/>